<dbReference type="InterPro" id="IPR029016">
    <property type="entry name" value="GAF-like_dom_sf"/>
</dbReference>
<keyword evidence="9" id="KW-0067">ATP-binding</keyword>
<evidence type="ECO:0000259" key="14">
    <source>
        <dbReference type="PROSITE" id="PS50109"/>
    </source>
</evidence>
<dbReference type="SMART" id="SM00388">
    <property type="entry name" value="HisKA"/>
    <property type="match status" value="1"/>
</dbReference>
<dbReference type="CDD" id="cd00082">
    <property type="entry name" value="HisKA"/>
    <property type="match status" value="1"/>
</dbReference>
<evidence type="ECO:0000313" key="16">
    <source>
        <dbReference type="Proteomes" id="UP000342300"/>
    </source>
</evidence>
<reference evidence="15 16" key="1">
    <citation type="submission" date="2017-09" db="EMBL/GenBank/DDBJ databases">
        <title>Metagenomic Analysis Reveals Denitrifying Candidatus Accumulibacter and Flanking Population as a Source of N2O.</title>
        <authorList>
            <person name="Gao H."/>
            <person name="Mao Y."/>
            <person name="Zhao X."/>
            <person name="Liu W.-T."/>
            <person name="Zhang T."/>
            <person name="Wells G."/>
        </authorList>
    </citation>
    <scope>NUCLEOTIDE SEQUENCE [LARGE SCALE GENOMIC DNA]</scope>
    <source>
        <strain evidence="15">CANDO_2_IC</strain>
    </source>
</reference>
<dbReference type="SUPFAM" id="SSF47384">
    <property type="entry name" value="Homodimeric domain of signal transducing histidine kinase"/>
    <property type="match status" value="1"/>
</dbReference>
<dbReference type="PROSITE" id="PS50109">
    <property type="entry name" value="HIS_KIN"/>
    <property type="match status" value="1"/>
</dbReference>
<evidence type="ECO:0000313" key="15">
    <source>
        <dbReference type="EMBL" id="MQM30170.1"/>
    </source>
</evidence>
<evidence type="ECO:0000256" key="3">
    <source>
        <dbReference type="ARBA" id="ARBA00012438"/>
    </source>
</evidence>
<keyword evidence="4" id="KW-0597">Phosphoprotein</keyword>
<dbReference type="Gene3D" id="3.30.565.10">
    <property type="entry name" value="Histidine kinase-like ATPase, C-terminal domain"/>
    <property type="match status" value="1"/>
</dbReference>
<evidence type="ECO:0000256" key="10">
    <source>
        <dbReference type="ARBA" id="ARBA00022989"/>
    </source>
</evidence>
<dbReference type="GO" id="GO:0005524">
    <property type="term" value="F:ATP binding"/>
    <property type="evidence" value="ECO:0007669"/>
    <property type="project" value="UniProtKB-KW"/>
</dbReference>
<dbReference type="Gene3D" id="3.30.450.40">
    <property type="match status" value="1"/>
</dbReference>
<dbReference type="InterPro" id="IPR005467">
    <property type="entry name" value="His_kinase_dom"/>
</dbReference>
<keyword evidence="8" id="KW-0418">Kinase</keyword>
<gene>
    <name evidence="15" type="ORF">CRU78_06360</name>
</gene>
<evidence type="ECO:0000256" key="6">
    <source>
        <dbReference type="ARBA" id="ARBA00022692"/>
    </source>
</evidence>
<keyword evidence="6 13" id="KW-0812">Transmembrane</keyword>
<accession>A0A6A7RSV3</accession>
<dbReference type="InterPro" id="IPR004358">
    <property type="entry name" value="Sig_transdc_His_kin-like_C"/>
</dbReference>
<organism evidence="15 16">
    <name type="scientific">Candidatus Accumulibacter phosphatis</name>
    <dbReference type="NCBI Taxonomy" id="327160"/>
    <lineage>
        <taxon>Bacteria</taxon>
        <taxon>Pseudomonadati</taxon>
        <taxon>Pseudomonadota</taxon>
        <taxon>Betaproteobacteria</taxon>
        <taxon>Candidatus Accumulibacter</taxon>
    </lineage>
</organism>
<dbReference type="EC" id="2.7.13.3" evidence="3"/>
<keyword evidence="11" id="KW-0902">Two-component regulatory system</keyword>
<evidence type="ECO:0000256" key="8">
    <source>
        <dbReference type="ARBA" id="ARBA00022777"/>
    </source>
</evidence>
<dbReference type="GO" id="GO:0000155">
    <property type="term" value="F:phosphorelay sensor kinase activity"/>
    <property type="evidence" value="ECO:0007669"/>
    <property type="project" value="InterPro"/>
</dbReference>
<evidence type="ECO:0000256" key="1">
    <source>
        <dbReference type="ARBA" id="ARBA00000085"/>
    </source>
</evidence>
<feature type="transmembrane region" description="Helical" evidence="13">
    <location>
        <begin position="150"/>
        <end position="168"/>
    </location>
</feature>
<dbReference type="InterPro" id="IPR036890">
    <property type="entry name" value="HATPase_C_sf"/>
</dbReference>
<dbReference type="PANTHER" id="PTHR45569:SF1">
    <property type="entry name" value="SENSOR PROTEIN KDPD"/>
    <property type="match status" value="1"/>
</dbReference>
<dbReference type="PRINTS" id="PR00344">
    <property type="entry name" value="BCTRLSENSOR"/>
</dbReference>
<evidence type="ECO:0000256" key="11">
    <source>
        <dbReference type="ARBA" id="ARBA00023012"/>
    </source>
</evidence>
<dbReference type="Pfam" id="PF00512">
    <property type="entry name" value="HisKA"/>
    <property type="match status" value="1"/>
</dbReference>
<evidence type="ECO:0000256" key="2">
    <source>
        <dbReference type="ARBA" id="ARBA00004141"/>
    </source>
</evidence>
<dbReference type="Proteomes" id="UP000342300">
    <property type="component" value="Unassembled WGS sequence"/>
</dbReference>
<proteinExistence type="predicted"/>
<dbReference type="InterPro" id="IPR025201">
    <property type="entry name" value="KdpD_TM"/>
</dbReference>
<dbReference type="InterPro" id="IPR036097">
    <property type="entry name" value="HisK_dim/P_sf"/>
</dbReference>
<dbReference type="InterPro" id="IPR003661">
    <property type="entry name" value="HisK_dim/P_dom"/>
</dbReference>
<keyword evidence="12 13" id="KW-0472">Membrane</keyword>
<comment type="catalytic activity">
    <reaction evidence="1">
        <text>ATP + protein L-histidine = ADP + protein N-phospho-L-histidine.</text>
        <dbReference type="EC" id="2.7.13.3"/>
    </reaction>
</comment>
<evidence type="ECO:0000256" key="12">
    <source>
        <dbReference type="ARBA" id="ARBA00023136"/>
    </source>
</evidence>
<dbReference type="EMBL" id="PDHS01000135">
    <property type="protein sequence ID" value="MQM30170.1"/>
    <property type="molecule type" value="Genomic_DNA"/>
</dbReference>
<feature type="transmembrane region" description="Helical" evidence="13">
    <location>
        <begin position="202"/>
        <end position="223"/>
    </location>
</feature>
<evidence type="ECO:0000256" key="5">
    <source>
        <dbReference type="ARBA" id="ARBA00022679"/>
    </source>
</evidence>
<dbReference type="InterPro" id="IPR003594">
    <property type="entry name" value="HATPase_dom"/>
</dbReference>
<name>A0A6A7RSV3_9PROT</name>
<feature type="domain" description="Histidine kinase" evidence="14">
    <location>
        <begin position="396"/>
        <end position="609"/>
    </location>
</feature>
<dbReference type="SUPFAM" id="SSF55874">
    <property type="entry name" value="ATPase domain of HSP90 chaperone/DNA topoisomerase II/histidine kinase"/>
    <property type="match status" value="1"/>
</dbReference>
<dbReference type="InterPro" id="IPR038318">
    <property type="entry name" value="KdpD_sf"/>
</dbReference>
<keyword evidence="7" id="KW-0547">Nucleotide-binding</keyword>
<keyword evidence="5" id="KW-0808">Transferase</keyword>
<dbReference type="GO" id="GO:0005886">
    <property type="term" value="C:plasma membrane"/>
    <property type="evidence" value="ECO:0007669"/>
    <property type="project" value="TreeGrafter"/>
</dbReference>
<dbReference type="SMART" id="SM00387">
    <property type="entry name" value="HATPase_c"/>
    <property type="match status" value="1"/>
</dbReference>
<dbReference type="AlphaFoldDB" id="A0A6A7RSV3"/>
<sequence>MTDRAGATGSKRLRTQGRGTNATAAVYRFIRVRFGSRCRAAQRQLSATVTNHPPAVQRAPAMNQAGARADFCRRRDACRGRRFPQLRQGTLFTPFLFCLQDTDRFSIRPGSPPMTNGSPSRRGVARYLGASALCILTTLATVPLRDLLDVANIVMIFLLTVFATAVWLGRGPAVLAAFLGVLLFDFFFVPPHLSLAVADAQYLVTFAVMLAVGLITSQLAARLSQRIEEAQSREQDTRVLYQLARDLGGALTVDRVAEITQGFLDRLEIDVTVLVADTRGDGSTFHEFGSHHLQHMEKNFARTAYQQGTIIETDTLVGMGVAIVFLPLLTSTKTQGVLALAPRSDDAEIVRLRLPLLEAVASLVGIALERFVFADAAKSSELEVAAERLRTSILSSLSHDLRTPLTSLVGLADALVQRQPPLSDSAAETAGIIRDQARAMHHLLSNLLEMARLQAGRITLNKEWQPLEEIVGSSSRLLAVVLADRRLEIQIPRDLPLVHFDAVLMERVLCNLLENAAKFSPAGAKIKLLAHTQEQLLVVAVDNEGSGFPAGRIDHVFELFARGECEPAVSGTGMGLAICKAIVEAHGGTIGAANRCGGACVQFTLPLGTPPPAIEEESLS</sequence>
<evidence type="ECO:0000256" key="4">
    <source>
        <dbReference type="ARBA" id="ARBA00022553"/>
    </source>
</evidence>
<feature type="transmembrane region" description="Helical" evidence="13">
    <location>
        <begin position="124"/>
        <end position="144"/>
    </location>
</feature>
<evidence type="ECO:0000256" key="9">
    <source>
        <dbReference type="ARBA" id="ARBA00022840"/>
    </source>
</evidence>
<keyword evidence="10 13" id="KW-1133">Transmembrane helix</keyword>
<dbReference type="Gene3D" id="1.20.120.620">
    <property type="entry name" value="Backbone structure of the membrane domain of e. Coli histidine kinase receptor kdpd"/>
    <property type="match status" value="1"/>
</dbReference>
<dbReference type="Pfam" id="PF02518">
    <property type="entry name" value="HATPase_c"/>
    <property type="match status" value="1"/>
</dbReference>
<dbReference type="Pfam" id="PF13493">
    <property type="entry name" value="DUF4118"/>
    <property type="match status" value="1"/>
</dbReference>
<comment type="subcellular location">
    <subcellularLocation>
        <location evidence="2">Membrane</location>
        <topology evidence="2">Multi-pass membrane protein</topology>
    </subcellularLocation>
</comment>
<dbReference type="Gene3D" id="1.10.287.130">
    <property type="match status" value="1"/>
</dbReference>
<comment type="caution">
    <text evidence="15">The sequence shown here is derived from an EMBL/GenBank/DDBJ whole genome shotgun (WGS) entry which is preliminary data.</text>
</comment>
<dbReference type="PANTHER" id="PTHR45569">
    <property type="entry name" value="SENSOR PROTEIN KDPD"/>
    <property type="match status" value="1"/>
</dbReference>
<feature type="transmembrane region" description="Helical" evidence="13">
    <location>
        <begin position="173"/>
        <end position="190"/>
    </location>
</feature>
<protein>
    <recommendedName>
        <fullName evidence="3">histidine kinase</fullName>
        <ecNumber evidence="3">2.7.13.3</ecNumber>
    </recommendedName>
</protein>
<evidence type="ECO:0000256" key="7">
    <source>
        <dbReference type="ARBA" id="ARBA00022741"/>
    </source>
</evidence>
<dbReference type="InterPro" id="IPR052023">
    <property type="entry name" value="Histidine_kinase_KdpD"/>
</dbReference>
<evidence type="ECO:0000256" key="13">
    <source>
        <dbReference type="SAM" id="Phobius"/>
    </source>
</evidence>